<keyword evidence="4" id="KW-1185">Reference proteome</keyword>
<comment type="caution">
    <text evidence="2">The sequence shown here is derived from an EMBL/GenBank/DDBJ whole genome shotgun (WGS) entry which is preliminary data.</text>
</comment>
<accession>A0A9P1D0N1</accession>
<feature type="compositionally biased region" description="Acidic residues" evidence="1">
    <location>
        <begin position="455"/>
        <end position="470"/>
    </location>
</feature>
<feature type="region of interest" description="Disordered" evidence="1">
    <location>
        <begin position="453"/>
        <end position="484"/>
    </location>
</feature>
<sequence length="1436" mass="161114">MPRPRHDENPPLVSQCFLQFVEDEPDPEQHNKTIFKQSKEITKRFPGAPISKHHRAKYIWLCQLQLQGPGPFYTMSPKDMTEGLEPSEDLSQNHCDICGRPCGRLHVFRAFKPCTGVAGMHPDRRLHSFISYVSKGCGKGLLGEPSPRAELRAKVLKILLQQTQTEILEQLADTFGPKEMKGVIVELERYAGVKNNQAGTGRFVAADAKIRVPTDRAARPEDVLAALESFRWPLCHSRANVRPDGQLKLEAFCLGIANSYSVGLTSSKMTHAMKNLAKLVVALGRQLPGHRFSTVQLNLNYSARLHVDGNNCGSSEILATGRFGQGGLWLMNPEGKKVEEDDVPMTVTEPLKGYDFRPQDVIYGRVHDINGKWFHFDGRIPHAAMPYTDGPRVSLVFFCRKGCDKIKDADRASLEELGFPLPDSEWLQQQDTEFHQTHPAFKRRRVDSLRRESVEEVDSEEEVDEEEADVNDFPGSRESSSELQELKSKAQALLECLEENRSAFSNFSVAGEKLTWEERGRKLRCYAQQLCPIPCDTAMEWMIEAAGDKPSKLGTDIIEAGIEYLNVCLDECRKSSQKPGIDRKLTRFLENFAALQQAIENTGLNVPGLGKLVSDSTAWNLRRSCKAVPAKTFGARSPARAAEMLQQLSHPDDQKFVLHRLATVVMDTAEIQEFISAGGLTALMVLAGEFLQSNPPEGVVKDSAMRLRVMDKFQKGIAHAKMWLEEPVGEPGARLEKLSTLQQSFNPLLEERDSLQAKVLKRRGAEMWRRIHELENEGWNALLERLASLACQLREQRSCQEQLASANLASSAAEVVRSLLRSCVEEGICKQRLVDTSPDGFDQLRREARKLVTAIADCQSRGLSLDDLQMALDEAAEAGAHFCETPGRRHAAKSWLQRNGFSPQVVELLDSMLDRLPEIRDDQTVLHDLCLPRRAENQLVEAAKNGELDPLLGRPSLPPGYERRRSKTTGLYLLEPQGGGNPHFYWSDALKTALPAHHGAEDLDLPHPLLEADAKVEGSHPHPYLVTAGLGNWCRLCQETAGENHAASEKHCALKSLWHRCVAVLRSMCEWCHLIPTEVENDEQVLAAWRAEILLEMQDLQGRSDPEDELQVLSLFWHLVRKQWPSKWPDMLGALKSLLSAVAVEEPDLVSHMAPPELGEDLPCFPPIRHPLNKESTVADLSKFTVLELLVRGLELQESGVFRCWYCEVDVSVEKLPDHILPCRQKKKGNHDSMQQQWDAHASFIKANGWTLQGLCEVRGRQVFCGCCPDREISQGIEEHLGTGNHQNFAKHLPKPSAHVEERRRMIWMAAVEAAETKQMKMACQRQEALAKSLDLKLVSTSDEEPTVADRQKAQAAADGRGCPKLPAPLCWGYKGTKKKEIYVWCCECKTYCGWVLFNMQHGHNQTGNCGQCTHWANAAYAEKMTSELKAARWNQ</sequence>
<gene>
    <name evidence="2" type="ORF">C1SCF055_LOCUS26583</name>
</gene>
<dbReference type="EMBL" id="CAMXCT030002782">
    <property type="protein sequence ID" value="CAL4787779.1"/>
    <property type="molecule type" value="Genomic_DNA"/>
</dbReference>
<dbReference type="EMBL" id="CAMXCT010002782">
    <property type="protein sequence ID" value="CAI4000467.1"/>
    <property type="molecule type" value="Genomic_DNA"/>
</dbReference>
<dbReference type="Proteomes" id="UP001152797">
    <property type="component" value="Unassembled WGS sequence"/>
</dbReference>
<protein>
    <submittedName>
        <fullName evidence="3">Multidrug resistance-associated protein 1</fullName>
    </submittedName>
</protein>
<proteinExistence type="predicted"/>
<dbReference type="EMBL" id="CAMXCT020002782">
    <property type="protein sequence ID" value="CAL1153842.1"/>
    <property type="molecule type" value="Genomic_DNA"/>
</dbReference>
<reference evidence="3 4" key="2">
    <citation type="submission" date="2024-05" db="EMBL/GenBank/DDBJ databases">
        <authorList>
            <person name="Chen Y."/>
            <person name="Shah S."/>
            <person name="Dougan E. K."/>
            <person name="Thang M."/>
            <person name="Chan C."/>
        </authorList>
    </citation>
    <scope>NUCLEOTIDE SEQUENCE [LARGE SCALE GENOMIC DNA]</scope>
</reference>
<organism evidence="2">
    <name type="scientific">Cladocopium goreaui</name>
    <dbReference type="NCBI Taxonomy" id="2562237"/>
    <lineage>
        <taxon>Eukaryota</taxon>
        <taxon>Sar</taxon>
        <taxon>Alveolata</taxon>
        <taxon>Dinophyceae</taxon>
        <taxon>Suessiales</taxon>
        <taxon>Symbiodiniaceae</taxon>
        <taxon>Cladocopium</taxon>
    </lineage>
</organism>
<evidence type="ECO:0000313" key="3">
    <source>
        <dbReference type="EMBL" id="CAL4787779.1"/>
    </source>
</evidence>
<evidence type="ECO:0000256" key="1">
    <source>
        <dbReference type="SAM" id="MobiDB-lite"/>
    </source>
</evidence>
<evidence type="ECO:0000313" key="2">
    <source>
        <dbReference type="EMBL" id="CAI4000467.1"/>
    </source>
</evidence>
<name>A0A9P1D0N1_9DINO</name>
<evidence type="ECO:0000313" key="4">
    <source>
        <dbReference type="Proteomes" id="UP001152797"/>
    </source>
</evidence>
<dbReference type="OrthoDB" id="434319at2759"/>
<reference evidence="2" key="1">
    <citation type="submission" date="2022-10" db="EMBL/GenBank/DDBJ databases">
        <authorList>
            <person name="Chen Y."/>
            <person name="Dougan E. K."/>
            <person name="Chan C."/>
            <person name="Rhodes N."/>
            <person name="Thang M."/>
        </authorList>
    </citation>
    <scope>NUCLEOTIDE SEQUENCE</scope>
</reference>